<reference evidence="6" key="1">
    <citation type="journal article" date="2004" name="Nature">
        <title>Genome duplication in the teleost fish Tetraodon nigroviridis reveals the early vertebrate proto-karyotype.</title>
        <authorList>
            <person name="Jaillon O."/>
            <person name="Aury J.-M."/>
            <person name="Brunet F."/>
            <person name="Petit J.-L."/>
            <person name="Stange-Thomann N."/>
            <person name="Mauceli E."/>
            <person name="Bouneau L."/>
            <person name="Fischer C."/>
            <person name="Ozouf-Costaz C."/>
            <person name="Bernot A."/>
            <person name="Nicaud S."/>
            <person name="Jaffe D."/>
            <person name="Fisher S."/>
            <person name="Lutfalla G."/>
            <person name="Dossat C."/>
            <person name="Segurens B."/>
            <person name="Dasilva C."/>
            <person name="Salanoubat M."/>
            <person name="Levy M."/>
            <person name="Boudet N."/>
            <person name="Castellano S."/>
            <person name="Anthouard V."/>
            <person name="Jubin C."/>
            <person name="Castelli V."/>
            <person name="Katinka M."/>
            <person name="Vacherie B."/>
            <person name="Biemont C."/>
            <person name="Skalli Z."/>
            <person name="Cattolico L."/>
            <person name="Poulain J."/>
            <person name="De Berardinis V."/>
            <person name="Cruaud C."/>
            <person name="Duprat S."/>
            <person name="Brottier P."/>
            <person name="Coutanceau J.-P."/>
            <person name="Gouzy J."/>
            <person name="Parra G."/>
            <person name="Lardier G."/>
            <person name="Chapple C."/>
            <person name="McKernan K.J."/>
            <person name="McEwan P."/>
            <person name="Bosak S."/>
            <person name="Kellis M."/>
            <person name="Volff J.-N."/>
            <person name="Guigo R."/>
            <person name="Zody M.C."/>
            <person name="Mesirov J."/>
            <person name="Lindblad-Toh K."/>
            <person name="Birren B."/>
            <person name="Nusbaum C."/>
            <person name="Kahn D."/>
            <person name="Robinson-Rechavi M."/>
            <person name="Laudet V."/>
            <person name="Schachter V."/>
            <person name="Quetier F."/>
            <person name="Saurin W."/>
            <person name="Scarpelli C."/>
            <person name="Wincker P."/>
            <person name="Lander E.S."/>
            <person name="Weissenbach J."/>
            <person name="Roest Crollius H."/>
        </authorList>
    </citation>
    <scope>NUCLEOTIDE SEQUENCE [LARGE SCALE GENOMIC DNA]</scope>
</reference>
<proteinExistence type="inferred from homology"/>
<feature type="repeat" description="Xin" evidence="5">
    <location>
        <begin position="176"/>
        <end position="191"/>
    </location>
</feature>
<keyword evidence="4 5" id="KW-0009">Actin-binding</keyword>
<keyword evidence="3" id="KW-0965">Cell junction</keyword>
<organism evidence="6">
    <name type="scientific">Tetraodon nigroviridis</name>
    <name type="common">Spotted green pufferfish</name>
    <name type="synonym">Chelonodon nigroviridis</name>
    <dbReference type="NCBI Taxonomy" id="99883"/>
    <lineage>
        <taxon>Eukaryota</taxon>
        <taxon>Metazoa</taxon>
        <taxon>Chordata</taxon>
        <taxon>Craniata</taxon>
        <taxon>Vertebrata</taxon>
        <taxon>Euteleostomi</taxon>
        <taxon>Actinopterygii</taxon>
        <taxon>Neopterygii</taxon>
        <taxon>Teleostei</taxon>
        <taxon>Neoteleostei</taxon>
        <taxon>Acanthomorphata</taxon>
        <taxon>Eupercaria</taxon>
        <taxon>Tetraodontiformes</taxon>
        <taxon>Tetradontoidea</taxon>
        <taxon>Tetraodontidae</taxon>
        <taxon>Tetraodon</taxon>
    </lineage>
</organism>
<evidence type="ECO:0000256" key="3">
    <source>
        <dbReference type="ARBA" id="ARBA00022949"/>
    </source>
</evidence>
<comment type="similarity">
    <text evidence="5">Belongs to the Xin family.</text>
</comment>
<dbReference type="PANTHER" id="PTHR22591">
    <property type="entry name" value="XIN"/>
    <property type="match status" value="1"/>
</dbReference>
<dbReference type="GO" id="GO:0007015">
    <property type="term" value="P:actin filament organization"/>
    <property type="evidence" value="ECO:0007669"/>
    <property type="project" value="TreeGrafter"/>
</dbReference>
<evidence type="ECO:0000256" key="4">
    <source>
        <dbReference type="ARBA" id="ARBA00023203"/>
    </source>
</evidence>
<feature type="non-terminal residue" evidence="6">
    <location>
        <position position="447"/>
    </location>
</feature>
<feature type="repeat" description="Xin" evidence="5">
    <location>
        <begin position="429"/>
        <end position="444"/>
    </location>
</feature>
<dbReference type="GO" id="GO:0001725">
    <property type="term" value="C:stress fiber"/>
    <property type="evidence" value="ECO:0007669"/>
    <property type="project" value="TreeGrafter"/>
</dbReference>
<dbReference type="Pfam" id="PF08043">
    <property type="entry name" value="Xin"/>
    <property type="match status" value="5"/>
</dbReference>
<accession>Q4TII1</accession>
<dbReference type="AlphaFoldDB" id="Q4TII1"/>
<comment type="caution">
    <text evidence="6">The sequence shown here is derived from an EMBL/GenBank/DDBJ whole genome shotgun (WGS) entry which is preliminary data.</text>
</comment>
<dbReference type="PROSITE" id="PS51389">
    <property type="entry name" value="XIN"/>
    <property type="match status" value="9"/>
</dbReference>
<gene>
    <name evidence="6" type="ORF">GSTENG00038275001</name>
</gene>
<dbReference type="InterPro" id="IPR012510">
    <property type="entry name" value="Actin-binding_Xin_repeat"/>
</dbReference>
<dbReference type="OrthoDB" id="6129702at2759"/>
<feature type="repeat" description="Xin" evidence="5">
    <location>
        <begin position="325"/>
        <end position="340"/>
    </location>
</feature>
<dbReference type="GO" id="GO:0051015">
    <property type="term" value="F:actin filament binding"/>
    <property type="evidence" value="ECO:0007669"/>
    <property type="project" value="TreeGrafter"/>
</dbReference>
<feature type="repeat" description="Xin" evidence="5">
    <location>
        <begin position="287"/>
        <end position="302"/>
    </location>
</feature>
<evidence type="ECO:0000313" key="6">
    <source>
        <dbReference type="EMBL" id="CAF87301.1"/>
    </source>
</evidence>
<dbReference type="InterPro" id="IPR030072">
    <property type="entry name" value="XIRP1/XIRP2"/>
</dbReference>
<keyword evidence="2" id="KW-0677">Repeat</keyword>
<name>Q4TII1_TETNG</name>
<feature type="repeat" description="Xin" evidence="5">
    <location>
        <begin position="34"/>
        <end position="49"/>
    </location>
</feature>
<comment type="subcellular location">
    <subcellularLocation>
        <location evidence="1">Cell junction</location>
    </subcellularLocation>
</comment>
<comment type="domain">
    <text evidence="5">Xin repeats bind F-actin.</text>
</comment>
<dbReference type="EMBL" id="CAAE01002117">
    <property type="protein sequence ID" value="CAF87301.1"/>
    <property type="molecule type" value="Genomic_DNA"/>
</dbReference>
<feature type="non-terminal residue" evidence="6">
    <location>
        <position position="1"/>
    </location>
</feature>
<feature type="repeat" description="Xin" evidence="5">
    <location>
        <begin position="253"/>
        <end position="268"/>
    </location>
</feature>
<dbReference type="KEGG" id="tng:GSTEN00038275G001"/>
<reference evidence="6" key="2">
    <citation type="submission" date="2004-02" db="EMBL/GenBank/DDBJ databases">
        <authorList>
            <consortium name="Genoscope"/>
            <consortium name="Whitehead Institute Centre for Genome Research"/>
        </authorList>
    </citation>
    <scope>NUCLEOTIDE SEQUENCE</scope>
</reference>
<sequence>DVRKNCWVFETQPMDTLKDDSNTRPVTKEEIIAGNVRSARHYFETIPAEEVKELTEVGKLKKSVALEEERGDVRHQKWRFESQTLEEIREEKKDCLRTVDLNETDKVDIQNVKHIFESTDSSGGEKSHKILIEGVTSGSVKSNKNLFESTPLYAMQDQSGHFHEVRTVRREEVVKGDVTTCKWMFETRPIDQFNDSIDKYHVIKGISKQQIESGDVKTAKWLFETQPLDSIKYFSNIEDEEVVETNNIDILKGDVKTCKWLFETKPMDILYQKVELEGEGSTEVQKGDVKTCTWLFETKALDTLHDETETVLKTCTVNQEDIKGKDVKTACFLFETENVSQEESETFKRVTEIDIASGDVSRMKYIFENQTGNIMTSTSEELSQKLKKVWTEDAHKGDVVNCKWLFENQHNDGPEDSMCNRTVNDVQGGDVDKGRFIFETYSLDKIK</sequence>
<feature type="repeat" description="Xin" evidence="5">
    <location>
        <begin position="71"/>
        <end position="86"/>
    </location>
</feature>
<evidence type="ECO:0000256" key="1">
    <source>
        <dbReference type="ARBA" id="ARBA00004282"/>
    </source>
</evidence>
<evidence type="ECO:0000256" key="2">
    <source>
        <dbReference type="ARBA" id="ARBA00022737"/>
    </source>
</evidence>
<feature type="repeat" description="Xin" evidence="5">
    <location>
        <begin position="1"/>
        <end position="15"/>
    </location>
</feature>
<dbReference type="PANTHER" id="PTHR22591:SF3">
    <property type="entry name" value="XIN ACTIN-BINDING REPEAT-CONTAINING 2B"/>
    <property type="match status" value="1"/>
</dbReference>
<feature type="repeat" description="Xin" evidence="5">
    <location>
        <begin position="214"/>
        <end position="229"/>
    </location>
</feature>
<protein>
    <submittedName>
        <fullName evidence="6">(spotted green pufferfish) hypothetical protein</fullName>
    </submittedName>
</protein>
<dbReference type="GO" id="GO:0005925">
    <property type="term" value="C:focal adhesion"/>
    <property type="evidence" value="ECO:0007669"/>
    <property type="project" value="TreeGrafter"/>
</dbReference>
<evidence type="ECO:0000256" key="5">
    <source>
        <dbReference type="PROSITE-ProRule" id="PRU00721"/>
    </source>
</evidence>